<feature type="transmembrane region" description="Helical" evidence="1">
    <location>
        <begin position="20"/>
        <end position="39"/>
    </location>
</feature>
<protein>
    <recommendedName>
        <fullName evidence="4">Lipoprotein</fullName>
    </recommendedName>
</protein>
<keyword evidence="1" id="KW-0472">Membrane</keyword>
<organism evidence="2 3">
    <name type="scientific">Veronia nyctiphanis</name>
    <dbReference type="NCBI Taxonomy" id="1278244"/>
    <lineage>
        <taxon>Bacteria</taxon>
        <taxon>Pseudomonadati</taxon>
        <taxon>Pseudomonadota</taxon>
        <taxon>Gammaproteobacteria</taxon>
        <taxon>Vibrionales</taxon>
        <taxon>Vibrionaceae</taxon>
        <taxon>Veronia</taxon>
    </lineage>
</organism>
<gene>
    <name evidence="2" type="ORF">CS022_15885</name>
</gene>
<reference evidence="2 3" key="1">
    <citation type="submission" date="2017-10" db="EMBL/GenBank/DDBJ databases">
        <title>Nyctiphanis sp. nov., isolated from the stomach of the euphausiid Nyctiphanes simplex (Hansen, 1911) in the Gulf of California.</title>
        <authorList>
            <person name="Gomez-Gil B."/>
            <person name="Aguilar-Mendez M."/>
            <person name="Lopez-Cortes A."/>
            <person name="Gomez-Gutierrez J."/>
            <person name="Roque A."/>
            <person name="Lang E."/>
            <person name="Gonzalez-Castillo A."/>
        </authorList>
    </citation>
    <scope>NUCLEOTIDE SEQUENCE [LARGE SCALE GENOMIC DNA]</scope>
    <source>
        <strain evidence="2 3">CAIM 600</strain>
    </source>
</reference>
<dbReference type="Proteomes" id="UP000290287">
    <property type="component" value="Unassembled WGS sequence"/>
</dbReference>
<comment type="caution">
    <text evidence="2">The sequence shown here is derived from an EMBL/GenBank/DDBJ whole genome shotgun (WGS) entry which is preliminary data.</text>
</comment>
<evidence type="ECO:0008006" key="4">
    <source>
        <dbReference type="Google" id="ProtNLM"/>
    </source>
</evidence>
<evidence type="ECO:0000313" key="2">
    <source>
        <dbReference type="EMBL" id="RXJ72420.1"/>
    </source>
</evidence>
<dbReference type="EMBL" id="PEIB01000021">
    <property type="protein sequence ID" value="RXJ72420.1"/>
    <property type="molecule type" value="Genomic_DNA"/>
</dbReference>
<evidence type="ECO:0000313" key="3">
    <source>
        <dbReference type="Proteomes" id="UP000290287"/>
    </source>
</evidence>
<keyword evidence="1" id="KW-0812">Transmembrane</keyword>
<proteinExistence type="predicted"/>
<keyword evidence="1" id="KW-1133">Transmembrane helix</keyword>
<dbReference type="AlphaFoldDB" id="A0A4Q0YNA3"/>
<sequence length="292" mass="34346">MHGQSSLLSVVRATPKTIHIFFLLFLVMFVTGCKYRMVYNTLPYWSKYLLADYVPMTGAQEARFSRDFQAFHDWHRKNELPNILALLSDLRQNSTEPLNYNAVARYNDRINERILATLKGLTPTLSHLFSTLSDEQVAYLMKKVKEDVAESRERRAGRSESEAINHWSSKMEKQAKFWLNDIDDRQQRLFREIAGYYLEMLPLFEGVTDSRLSGLESLLATRKEPGLQVRLNRYFDELVLLKFEDKKALQLYFVRRNEVLLRMDKHLSLQQRQTFREHLASLSSDINKLIND</sequence>
<dbReference type="Pfam" id="PF19795">
    <property type="entry name" value="DUF6279"/>
    <property type="match status" value="1"/>
</dbReference>
<name>A0A4Q0YNA3_9GAMM</name>
<accession>A0A4Q0YNA3</accession>
<evidence type="ECO:0000256" key="1">
    <source>
        <dbReference type="SAM" id="Phobius"/>
    </source>
</evidence>
<keyword evidence="3" id="KW-1185">Reference proteome</keyword>